<dbReference type="EMBL" id="CP011451">
    <property type="protein sequence ID" value="AKH38673.1"/>
    <property type="molecule type" value="Genomic_DNA"/>
</dbReference>
<evidence type="ECO:0000313" key="5">
    <source>
        <dbReference type="Proteomes" id="UP000324176"/>
    </source>
</evidence>
<keyword evidence="4" id="KW-1185">Reference proteome</keyword>
<dbReference type="KEGG" id="nco:AAW31_14035"/>
<sequence>MRAWRIAKHKFALDRSGTGAYRHGGRWNNAGMHAIYAGLTPEIAALEKLIHTGDILPADLVLVLIELPDDATLYETPALAALPAGWNELPSSVAAASLGSGFLMKGKQLGLIIPSVVIPEASNIMINPHHPDFTSVTMNIVRPFKFDSRFRP</sequence>
<name>A0A0F7KHR0_9PROT</name>
<dbReference type="OrthoDB" id="9789501at2"/>
<evidence type="ECO:0000313" key="4">
    <source>
        <dbReference type="Proteomes" id="UP000034156"/>
    </source>
</evidence>
<protein>
    <submittedName>
        <fullName evidence="3">RES domain-containing protein</fullName>
    </submittedName>
</protein>
<reference evidence="3 5" key="3">
    <citation type="submission" date="2019-07" db="EMBL/GenBank/DDBJ databases">
        <title>Active sludge and wastewater microbial communities from Klosterneuburg, Austria.</title>
        <authorList>
            <person name="Wagner M."/>
        </authorList>
    </citation>
    <scope>NUCLEOTIDE SEQUENCE [LARGE SCALE GENOMIC DNA]</scope>
    <source>
        <strain evidence="3 5">Nm2</strain>
    </source>
</reference>
<organism evidence="2 4">
    <name type="scientific">Nitrosomonas communis</name>
    <dbReference type="NCBI Taxonomy" id="44574"/>
    <lineage>
        <taxon>Bacteria</taxon>
        <taxon>Pseudomonadati</taxon>
        <taxon>Pseudomonadota</taxon>
        <taxon>Betaproteobacteria</taxon>
        <taxon>Nitrosomonadales</taxon>
        <taxon>Nitrosomonadaceae</taxon>
        <taxon>Nitrosomonas</taxon>
    </lineage>
</organism>
<dbReference type="RefSeq" id="WP_046850710.1">
    <property type="nucleotide sequence ID" value="NZ_CP011451.1"/>
</dbReference>
<reference evidence="4" key="1">
    <citation type="submission" date="2015-05" db="EMBL/GenBank/DDBJ databases">
        <title>Draft genome of Nitrosomonas communis strain Nm2.</title>
        <authorList>
            <person name="Kozlowski J.A."/>
            <person name="Kits K.D."/>
            <person name="Stein L.Y."/>
        </authorList>
    </citation>
    <scope>NUCLEOTIDE SEQUENCE [LARGE SCALE GENOMIC DNA]</scope>
    <source>
        <strain evidence="4">Nm2</strain>
    </source>
</reference>
<evidence type="ECO:0000313" key="2">
    <source>
        <dbReference type="EMBL" id="AKH38673.1"/>
    </source>
</evidence>
<gene>
    <name evidence="2" type="ORF">AAW31_14035</name>
    <name evidence="3" type="ORF">BCL69_101725</name>
</gene>
<dbReference type="AlphaFoldDB" id="A0A0F7KHR0"/>
<evidence type="ECO:0000259" key="1">
    <source>
        <dbReference type="SMART" id="SM00953"/>
    </source>
</evidence>
<reference evidence="2 4" key="2">
    <citation type="journal article" date="2016" name="Genome Announc.">
        <title>Genome Sequence of Nitrosomonas communis Strain Nm2, a Mesophilic Ammonia-Oxidizing Bacterium Isolated from Mediterranean Soil.</title>
        <authorList>
            <person name="Kozlowski J.A."/>
            <person name="Kits K.D."/>
            <person name="Stein L.Y."/>
        </authorList>
    </citation>
    <scope>NUCLEOTIDE SEQUENCE [LARGE SCALE GENOMIC DNA]</scope>
    <source>
        <strain evidence="2 4">Nm2</strain>
    </source>
</reference>
<dbReference type="PATRIC" id="fig|44574.3.peg.3409"/>
<dbReference type="EMBL" id="VNHT01000017">
    <property type="protein sequence ID" value="TYP89368.1"/>
    <property type="molecule type" value="Genomic_DNA"/>
</dbReference>
<dbReference type="Proteomes" id="UP000034156">
    <property type="component" value="Chromosome"/>
</dbReference>
<accession>A0A0F7KHR0</accession>
<dbReference type="SMART" id="SM00953">
    <property type="entry name" value="RES"/>
    <property type="match status" value="1"/>
</dbReference>
<proteinExistence type="predicted"/>
<evidence type="ECO:0000313" key="3">
    <source>
        <dbReference type="EMBL" id="TYP89368.1"/>
    </source>
</evidence>
<feature type="domain" description="RES" evidence="1">
    <location>
        <begin position="14"/>
        <end position="139"/>
    </location>
</feature>
<dbReference type="Pfam" id="PF08808">
    <property type="entry name" value="RES"/>
    <property type="match status" value="1"/>
</dbReference>
<dbReference type="InterPro" id="IPR014914">
    <property type="entry name" value="RES_dom"/>
</dbReference>
<dbReference type="Proteomes" id="UP000324176">
    <property type="component" value="Unassembled WGS sequence"/>
</dbReference>